<sequence>MIRNKLFKLGVSIFTVCSLLLSFYINPVVAGDVKTIEPRAVERYTKSVNVACHDPSWGYFTVTATISHNMTTGRFTLDSAKATSHFNLSWPGVTYKSFSTSPAVGSIINGSSIKVTVYYTNIFDLSSTTYSASDYIYL</sequence>
<evidence type="ECO:0000313" key="1">
    <source>
        <dbReference type="EMBL" id="UTY38495.1"/>
    </source>
</evidence>
<protein>
    <recommendedName>
        <fullName evidence="3">Secreted protein</fullName>
    </recommendedName>
</protein>
<organism evidence="1 2">
    <name type="scientific">Allocoprobacillus halotolerans</name>
    <dbReference type="NCBI Taxonomy" id="2944914"/>
    <lineage>
        <taxon>Bacteria</taxon>
        <taxon>Bacillati</taxon>
        <taxon>Bacillota</taxon>
        <taxon>Erysipelotrichia</taxon>
        <taxon>Erysipelotrichales</taxon>
        <taxon>Erysipelotrichaceae</taxon>
        <taxon>Allocoprobacillus</taxon>
    </lineage>
</organism>
<keyword evidence="2" id="KW-1185">Reference proteome</keyword>
<dbReference type="Proteomes" id="UP001060112">
    <property type="component" value="Chromosome"/>
</dbReference>
<name>A0ABY5I0C1_9FIRM</name>
<proteinExistence type="predicted"/>
<evidence type="ECO:0000313" key="2">
    <source>
        <dbReference type="Proteomes" id="UP001060112"/>
    </source>
</evidence>
<evidence type="ECO:0008006" key="3">
    <source>
        <dbReference type="Google" id="ProtNLM"/>
    </source>
</evidence>
<gene>
    <name evidence="1" type="ORF">NMU03_12670</name>
</gene>
<dbReference type="EMBL" id="CP101620">
    <property type="protein sequence ID" value="UTY38495.1"/>
    <property type="molecule type" value="Genomic_DNA"/>
</dbReference>
<reference evidence="1" key="1">
    <citation type="submission" date="2022-07" db="EMBL/GenBank/DDBJ databases">
        <title>Faecal culturing of patients with breast cancer.</title>
        <authorList>
            <person name="Teng N.M.Y."/>
            <person name="Kiu R."/>
            <person name="Evans R."/>
            <person name="Baker D.J."/>
            <person name="Zenner C."/>
            <person name="Robinson S.D."/>
            <person name="Hall L.J."/>
        </authorList>
    </citation>
    <scope>NUCLEOTIDE SEQUENCE</scope>
    <source>
        <strain evidence="1">LH1062</strain>
    </source>
</reference>
<dbReference type="RefSeq" id="WP_290138842.1">
    <property type="nucleotide sequence ID" value="NZ_CP101620.1"/>
</dbReference>
<accession>A0ABY5I0C1</accession>